<evidence type="ECO:0000256" key="13">
    <source>
        <dbReference type="ARBA" id="ARBA00023277"/>
    </source>
</evidence>
<reference evidence="21" key="1">
    <citation type="submission" date="2019-10" db="EMBL/GenBank/DDBJ databases">
        <authorList>
            <person name="Zhang R."/>
            <person name="Pan Y."/>
            <person name="Wang J."/>
            <person name="Ma R."/>
            <person name="Yu S."/>
        </authorList>
    </citation>
    <scope>NUCLEOTIDE SEQUENCE</scope>
    <source>
        <strain evidence="21">LA-IB0</strain>
        <tissue evidence="21">Leaf</tissue>
    </source>
</reference>
<dbReference type="GO" id="GO:0005773">
    <property type="term" value="C:vacuole"/>
    <property type="evidence" value="ECO:0007669"/>
    <property type="project" value="UniProtKB-SubCell"/>
</dbReference>
<evidence type="ECO:0000259" key="20">
    <source>
        <dbReference type="PROSITE" id="PS50941"/>
    </source>
</evidence>
<dbReference type="Pfam" id="PF00187">
    <property type="entry name" value="Chitin_bind_1"/>
    <property type="match status" value="1"/>
</dbReference>
<feature type="disulfide bond" evidence="17 18">
    <location>
        <begin position="34"/>
        <end position="46"/>
    </location>
</feature>
<evidence type="ECO:0000256" key="4">
    <source>
        <dbReference type="ARBA" id="ARBA00009373"/>
    </source>
</evidence>
<sequence>MIISTTKKSLITIYTLLVVLLATGKWVSAQNCGCAPNLCCSRFGYCGLGNDYCGTGCRSGPCNGAPSNNGGRVSDIVTDAFFNGIANRAPAGCAGRGFYTRAAFLNAVNSYPTFGTTGSRDDTRREIAAFFAHVTHETGSLCYREEVGGQSRDYCDENNRQYPCAPNRGYYGRGPLQLSWNYNYGPAGRSIGFDGLNNPEIVANDPVISFRTALWFWMNNCHAAITSGQGFGATIRAINSMECNGGNAGTVTSRVNYYTNYCNQLGVNPGGNLRC</sequence>
<dbReference type="PANTHER" id="PTHR22595">
    <property type="entry name" value="CHITINASE-RELATED"/>
    <property type="match status" value="1"/>
</dbReference>
<keyword evidence="22" id="KW-1185">Reference proteome</keyword>
<dbReference type="PANTHER" id="PTHR22595:SF193">
    <property type="entry name" value="ENDOCHITINASE EP3"/>
    <property type="match status" value="1"/>
</dbReference>
<evidence type="ECO:0000256" key="8">
    <source>
        <dbReference type="ARBA" id="ARBA00022729"/>
    </source>
</evidence>
<comment type="subcellular location">
    <subcellularLocation>
        <location evidence="3">Vacuole</location>
    </subcellularLocation>
</comment>
<comment type="function">
    <text evidence="2">Defense against chitin-containing fungal pathogens.</text>
</comment>
<proteinExistence type="inferred from homology"/>
<feature type="disulfide bond" evidence="17">
    <location>
        <begin position="93"/>
        <end position="142"/>
    </location>
</feature>
<evidence type="ECO:0000256" key="16">
    <source>
        <dbReference type="PIRSR" id="PIRSR001060-1"/>
    </source>
</evidence>
<evidence type="ECO:0000256" key="5">
    <source>
        <dbReference type="ARBA" id="ARBA00012729"/>
    </source>
</evidence>
<dbReference type="GO" id="GO:0000272">
    <property type="term" value="P:polysaccharide catabolic process"/>
    <property type="evidence" value="ECO:0007669"/>
    <property type="project" value="UniProtKB-KW"/>
</dbReference>
<evidence type="ECO:0000313" key="22">
    <source>
        <dbReference type="Proteomes" id="UP000826271"/>
    </source>
</evidence>
<keyword evidence="14" id="KW-0326">Glycosidase</keyword>
<keyword evidence="8 19" id="KW-0732">Signal</keyword>
<keyword evidence="12 17" id="KW-1015">Disulfide bond</keyword>
<dbReference type="InterPro" id="IPR036861">
    <property type="entry name" value="Endochitinase-like_sf"/>
</dbReference>
<keyword evidence="15" id="KW-0624">Polysaccharide degradation</keyword>
<evidence type="ECO:0000256" key="7">
    <source>
        <dbReference type="ARBA" id="ARBA00022669"/>
    </source>
</evidence>
<dbReference type="SUPFAM" id="SSF53955">
    <property type="entry name" value="Lysozyme-like"/>
    <property type="match status" value="1"/>
</dbReference>
<keyword evidence="10" id="KW-0611">Plant defense</keyword>
<dbReference type="Gene3D" id="3.30.60.10">
    <property type="entry name" value="Endochitinase-like"/>
    <property type="match status" value="1"/>
</dbReference>
<dbReference type="EC" id="3.2.1.14" evidence="5"/>
<feature type="disulfide bond" evidence="17">
    <location>
        <begin position="155"/>
        <end position="164"/>
    </location>
</feature>
<dbReference type="Proteomes" id="UP000826271">
    <property type="component" value="Unassembled WGS sequence"/>
</dbReference>
<dbReference type="InterPro" id="IPR018371">
    <property type="entry name" value="Chitin-binding_1_CS"/>
</dbReference>
<dbReference type="FunFam" id="3.30.20.10:FF:000001">
    <property type="entry name" value="Endochitinase (Chitinase)"/>
    <property type="match status" value="1"/>
</dbReference>
<dbReference type="FunFam" id="1.10.530.10:FF:000052">
    <property type="entry name" value="Endochitinase PR4"/>
    <property type="match status" value="1"/>
</dbReference>
<feature type="chain" id="PRO_5043764755" description="chitinase" evidence="19">
    <location>
        <begin position="30"/>
        <end position="275"/>
    </location>
</feature>
<feature type="active site" description="Proton donor" evidence="16">
    <location>
        <position position="137"/>
    </location>
</feature>
<dbReference type="FunFam" id="3.30.60.10:FF:000003">
    <property type="entry name" value="Class IV chitinase"/>
    <property type="match status" value="1"/>
</dbReference>
<evidence type="ECO:0000256" key="2">
    <source>
        <dbReference type="ARBA" id="ARBA00003102"/>
    </source>
</evidence>
<accession>A0AAV6WR39</accession>
<evidence type="ECO:0000256" key="12">
    <source>
        <dbReference type="ARBA" id="ARBA00023157"/>
    </source>
</evidence>
<keyword evidence="13" id="KW-0119">Carbohydrate metabolism</keyword>
<evidence type="ECO:0000256" key="11">
    <source>
        <dbReference type="ARBA" id="ARBA00023024"/>
    </source>
</evidence>
<dbReference type="PROSITE" id="PS00774">
    <property type="entry name" value="CHITINASE_19_2"/>
    <property type="match status" value="1"/>
</dbReference>
<protein>
    <recommendedName>
        <fullName evidence="5">chitinase</fullName>
        <ecNumber evidence="5">3.2.1.14</ecNumber>
    </recommendedName>
</protein>
<dbReference type="AlphaFoldDB" id="A0AAV6WR39"/>
<dbReference type="InterPro" id="IPR016283">
    <property type="entry name" value="Glyco_hydro_19"/>
</dbReference>
<feature type="signal peptide" evidence="19">
    <location>
        <begin position="1"/>
        <end position="29"/>
    </location>
</feature>
<feature type="disulfide bond" evidence="17 18">
    <location>
        <begin position="39"/>
        <end position="53"/>
    </location>
</feature>
<comment type="catalytic activity">
    <reaction evidence="1">
        <text>Random endo-hydrolysis of N-acetyl-beta-D-glucosaminide (1-&gt;4)-beta-linkages in chitin and chitodextrins.</text>
        <dbReference type="EC" id="3.2.1.14"/>
    </reaction>
</comment>
<dbReference type="InterPro" id="IPR023346">
    <property type="entry name" value="Lysozyme-like_dom_sf"/>
</dbReference>
<evidence type="ECO:0000256" key="1">
    <source>
        <dbReference type="ARBA" id="ARBA00000822"/>
    </source>
</evidence>
<evidence type="ECO:0000313" key="21">
    <source>
        <dbReference type="EMBL" id="KAG8369435.1"/>
    </source>
</evidence>
<dbReference type="PIRSF" id="PIRSF001060">
    <property type="entry name" value="Endochitinase"/>
    <property type="match status" value="1"/>
</dbReference>
<dbReference type="CDD" id="cd00035">
    <property type="entry name" value="ChtBD1"/>
    <property type="match status" value="1"/>
</dbReference>
<dbReference type="GO" id="GO:0006032">
    <property type="term" value="P:chitin catabolic process"/>
    <property type="evidence" value="ECO:0007669"/>
    <property type="project" value="UniProtKB-KW"/>
</dbReference>
<evidence type="ECO:0000256" key="19">
    <source>
        <dbReference type="SAM" id="SignalP"/>
    </source>
</evidence>
<evidence type="ECO:0000256" key="3">
    <source>
        <dbReference type="ARBA" id="ARBA00004116"/>
    </source>
</evidence>
<evidence type="ECO:0000256" key="10">
    <source>
        <dbReference type="ARBA" id="ARBA00022821"/>
    </source>
</evidence>
<organism evidence="21 22">
    <name type="scientific">Buddleja alternifolia</name>
    <dbReference type="NCBI Taxonomy" id="168488"/>
    <lineage>
        <taxon>Eukaryota</taxon>
        <taxon>Viridiplantae</taxon>
        <taxon>Streptophyta</taxon>
        <taxon>Embryophyta</taxon>
        <taxon>Tracheophyta</taxon>
        <taxon>Spermatophyta</taxon>
        <taxon>Magnoliopsida</taxon>
        <taxon>eudicotyledons</taxon>
        <taxon>Gunneridae</taxon>
        <taxon>Pentapetalae</taxon>
        <taxon>asterids</taxon>
        <taxon>lamiids</taxon>
        <taxon>Lamiales</taxon>
        <taxon>Scrophulariaceae</taxon>
        <taxon>Buddlejeae</taxon>
        <taxon>Buddleja</taxon>
    </lineage>
</organism>
<keyword evidence="11" id="KW-0146">Chitin degradation</keyword>
<name>A0AAV6WR39_9LAMI</name>
<feature type="disulfide bond" evidence="17">
    <location>
        <begin position="243"/>
        <end position="275"/>
    </location>
</feature>
<dbReference type="InterPro" id="IPR000726">
    <property type="entry name" value="Glyco_hydro_19_cat"/>
</dbReference>
<dbReference type="EMBL" id="WHWC01000014">
    <property type="protein sequence ID" value="KAG8369435.1"/>
    <property type="molecule type" value="Genomic_DNA"/>
</dbReference>
<evidence type="ECO:0000256" key="15">
    <source>
        <dbReference type="ARBA" id="ARBA00023326"/>
    </source>
</evidence>
<keyword evidence="6" id="KW-0926">Vacuole</keyword>
<keyword evidence="9" id="KW-0378">Hydrolase</keyword>
<evidence type="ECO:0000256" key="14">
    <source>
        <dbReference type="ARBA" id="ARBA00023295"/>
    </source>
</evidence>
<dbReference type="GO" id="GO:0008843">
    <property type="term" value="F:endochitinase activity"/>
    <property type="evidence" value="ECO:0007669"/>
    <property type="project" value="UniProtKB-EC"/>
</dbReference>
<comment type="similarity">
    <text evidence="4">Belongs to the glycosyl hydrolase 19 family. Chitinase class I subfamily.</text>
</comment>
<dbReference type="CDD" id="cd00325">
    <property type="entry name" value="chitinase_GH19"/>
    <property type="match status" value="1"/>
</dbReference>
<comment type="caution">
    <text evidence="21">The sequence shown here is derived from an EMBL/GenBank/DDBJ whole genome shotgun (WGS) entry which is preliminary data.</text>
</comment>
<evidence type="ECO:0000256" key="18">
    <source>
        <dbReference type="PROSITE-ProRule" id="PRU00261"/>
    </source>
</evidence>
<dbReference type="Pfam" id="PF00182">
    <property type="entry name" value="Glyco_hydro_19"/>
    <property type="match status" value="1"/>
</dbReference>
<dbReference type="PROSITE" id="PS00026">
    <property type="entry name" value="CHIT_BIND_I_1"/>
    <property type="match status" value="1"/>
</dbReference>
<dbReference type="GO" id="GO:0008061">
    <property type="term" value="F:chitin binding"/>
    <property type="evidence" value="ECO:0007669"/>
    <property type="project" value="UniProtKB-UniRule"/>
</dbReference>
<dbReference type="Gene3D" id="3.30.20.10">
    <property type="entry name" value="Endochitinase, domain 2"/>
    <property type="match status" value="1"/>
</dbReference>
<dbReference type="PROSITE" id="PS00773">
    <property type="entry name" value="CHITINASE_19_1"/>
    <property type="match status" value="1"/>
</dbReference>
<dbReference type="GO" id="GO:0006952">
    <property type="term" value="P:defense response"/>
    <property type="evidence" value="ECO:0007669"/>
    <property type="project" value="UniProtKB-KW"/>
</dbReference>
<dbReference type="PROSITE" id="PS50941">
    <property type="entry name" value="CHIT_BIND_I_2"/>
    <property type="match status" value="1"/>
</dbReference>
<dbReference type="SMART" id="SM00270">
    <property type="entry name" value="ChtBD1"/>
    <property type="match status" value="1"/>
</dbReference>
<evidence type="ECO:0000256" key="9">
    <source>
        <dbReference type="ARBA" id="ARBA00022801"/>
    </source>
</evidence>
<evidence type="ECO:0000256" key="17">
    <source>
        <dbReference type="PIRSR" id="PIRSR001060-2"/>
    </source>
</evidence>
<evidence type="ECO:0000256" key="6">
    <source>
        <dbReference type="ARBA" id="ARBA00022554"/>
    </source>
</evidence>
<keyword evidence="7 18" id="KW-0147">Chitin-binding</keyword>
<dbReference type="SUPFAM" id="SSF57016">
    <property type="entry name" value="Plant lectins/antimicrobial peptides"/>
    <property type="match status" value="1"/>
</dbReference>
<gene>
    <name evidence="21" type="ORF">BUALT_Bualt14G0013400</name>
</gene>
<dbReference type="InterPro" id="IPR001002">
    <property type="entry name" value="Chitin-bd_1"/>
</dbReference>
<comment type="caution">
    <text evidence="18">Lacks conserved residue(s) required for the propagation of feature annotation.</text>
</comment>
<dbReference type="GO" id="GO:0016998">
    <property type="term" value="P:cell wall macromolecule catabolic process"/>
    <property type="evidence" value="ECO:0007669"/>
    <property type="project" value="InterPro"/>
</dbReference>
<dbReference type="Gene3D" id="1.10.530.10">
    <property type="match status" value="1"/>
</dbReference>
<feature type="domain" description="Chitin-binding type-1" evidence="20">
    <location>
        <begin position="29"/>
        <end position="64"/>
    </location>
</feature>